<sequence>MELKLNRVVVDVAEIKGRLGVLERSVGSIEKNNSIMRDDIAELKAGQIETRDLLARVAVCVDHTAPDQT</sequence>
<dbReference type="Proteomes" id="UP001589870">
    <property type="component" value="Unassembled WGS sequence"/>
</dbReference>
<protein>
    <submittedName>
        <fullName evidence="1">Uncharacterized protein</fullName>
    </submittedName>
</protein>
<evidence type="ECO:0000313" key="1">
    <source>
        <dbReference type="EMBL" id="MFC0863564.1"/>
    </source>
</evidence>
<gene>
    <name evidence="1" type="ORF">ACFHYQ_14780</name>
</gene>
<dbReference type="RefSeq" id="WP_394301703.1">
    <property type="nucleotide sequence ID" value="NZ_JBHMQT010000032.1"/>
</dbReference>
<dbReference type="EMBL" id="JBHMQT010000032">
    <property type="protein sequence ID" value="MFC0863564.1"/>
    <property type="molecule type" value="Genomic_DNA"/>
</dbReference>
<reference evidence="1 2" key="1">
    <citation type="submission" date="2024-09" db="EMBL/GenBank/DDBJ databases">
        <authorList>
            <person name="Sun Q."/>
            <person name="Mori K."/>
        </authorList>
    </citation>
    <scope>NUCLEOTIDE SEQUENCE [LARGE SCALE GENOMIC DNA]</scope>
    <source>
        <strain evidence="1 2">TBRC 1851</strain>
    </source>
</reference>
<proteinExistence type="predicted"/>
<evidence type="ECO:0000313" key="2">
    <source>
        <dbReference type="Proteomes" id="UP001589870"/>
    </source>
</evidence>
<accession>A0ABV6U6A7</accession>
<comment type="caution">
    <text evidence="1">The sequence shown here is derived from an EMBL/GenBank/DDBJ whole genome shotgun (WGS) entry which is preliminary data.</text>
</comment>
<organism evidence="1 2">
    <name type="scientific">Sphaerimonospora cavernae</name>
    <dbReference type="NCBI Taxonomy" id="1740611"/>
    <lineage>
        <taxon>Bacteria</taxon>
        <taxon>Bacillati</taxon>
        <taxon>Actinomycetota</taxon>
        <taxon>Actinomycetes</taxon>
        <taxon>Streptosporangiales</taxon>
        <taxon>Streptosporangiaceae</taxon>
        <taxon>Sphaerimonospora</taxon>
    </lineage>
</organism>
<keyword evidence="2" id="KW-1185">Reference proteome</keyword>
<name>A0ABV6U6A7_9ACTN</name>